<dbReference type="PROSITE" id="PS00061">
    <property type="entry name" value="ADH_SHORT"/>
    <property type="match status" value="1"/>
</dbReference>
<dbReference type="InterPro" id="IPR020904">
    <property type="entry name" value="Sc_DH/Rdtase_CS"/>
</dbReference>
<dbReference type="Gene3D" id="3.40.50.720">
    <property type="entry name" value="NAD(P)-binding Rossmann-like Domain"/>
    <property type="match status" value="1"/>
</dbReference>
<dbReference type="EMBL" id="JBAFVH010000006">
    <property type="protein sequence ID" value="MFG1372750.1"/>
    <property type="molecule type" value="Genomic_DNA"/>
</dbReference>
<protein>
    <submittedName>
        <fullName evidence="3">SDR family oxidoreductase</fullName>
        <ecNumber evidence="3">1.-.-.-</ecNumber>
    </submittedName>
</protein>
<accession>A0ABW6ZVJ0</accession>
<comment type="similarity">
    <text evidence="1">Belongs to the short-chain dehydrogenases/reductases (SDR) family.</text>
</comment>
<organism evidence="3 4">
    <name type="scientific">Xanthobacter oligotrophicus</name>
    <dbReference type="NCBI Taxonomy" id="2607286"/>
    <lineage>
        <taxon>Bacteria</taxon>
        <taxon>Pseudomonadati</taxon>
        <taxon>Pseudomonadota</taxon>
        <taxon>Alphaproteobacteria</taxon>
        <taxon>Hyphomicrobiales</taxon>
        <taxon>Xanthobacteraceae</taxon>
        <taxon>Xanthobacter</taxon>
    </lineage>
</organism>
<sequence>MAQENGDWLGLRDRLCVVTGGGRGIGLAIAREFLAVGARVVLLGRSAPGLAAAAATIDPDGSRSSVRACDVTDTASVAEAAGWVEGTVGPVDVLVNNAAVMRPGALDTLDPADWQAQLDVDLTGCLRTAQAFGAGMLARGSGALVHISSIAGSNVQPSSGAYSAAKAALIMLSHQLAVEWGPRGVRSNVVSPGLVEAPMSAAFYAVPGIRERREVFVPSRRIGTPEDSAAAVVFLASARASYINGEEIVVDGGLRRSLMGHIPRPGY</sequence>
<feature type="domain" description="Ketoreductase" evidence="2">
    <location>
        <begin position="14"/>
        <end position="183"/>
    </location>
</feature>
<dbReference type="CDD" id="cd05233">
    <property type="entry name" value="SDR_c"/>
    <property type="match status" value="1"/>
</dbReference>
<name>A0ABW6ZVJ0_9HYPH</name>
<reference evidence="3 4" key="1">
    <citation type="submission" date="2024-02" db="EMBL/GenBank/DDBJ databases">
        <title>Expansion and revision of Xanthobacter and proposal of Roseixanthobacter gen. nov.</title>
        <authorList>
            <person name="Soltysiak M.P.M."/>
            <person name="Jalihal A."/>
            <person name="Ory A."/>
            <person name="Chrisophersen C."/>
            <person name="Lee A.D."/>
            <person name="Boulton J."/>
            <person name="Springer M."/>
        </authorList>
    </citation>
    <scope>NUCLEOTIDE SEQUENCE [LARGE SCALE GENOMIC DNA]</scope>
    <source>
        <strain evidence="3 4">23A</strain>
    </source>
</reference>
<dbReference type="EC" id="1.-.-.-" evidence="3"/>
<keyword evidence="3" id="KW-0560">Oxidoreductase</keyword>
<dbReference type="PRINTS" id="PR00080">
    <property type="entry name" value="SDRFAMILY"/>
</dbReference>
<evidence type="ECO:0000256" key="1">
    <source>
        <dbReference type="ARBA" id="ARBA00006484"/>
    </source>
</evidence>
<dbReference type="PANTHER" id="PTHR42760:SF123">
    <property type="entry name" value="OXIDOREDUCTASE"/>
    <property type="match status" value="1"/>
</dbReference>
<dbReference type="PRINTS" id="PR00081">
    <property type="entry name" value="GDHRDH"/>
</dbReference>
<dbReference type="SMART" id="SM00822">
    <property type="entry name" value="PKS_KR"/>
    <property type="match status" value="1"/>
</dbReference>
<dbReference type="Pfam" id="PF13561">
    <property type="entry name" value="adh_short_C2"/>
    <property type="match status" value="1"/>
</dbReference>
<dbReference type="RefSeq" id="WP_393992611.1">
    <property type="nucleotide sequence ID" value="NZ_JBAFVH010000006.1"/>
</dbReference>
<dbReference type="GO" id="GO:0016491">
    <property type="term" value="F:oxidoreductase activity"/>
    <property type="evidence" value="ECO:0007669"/>
    <property type="project" value="UniProtKB-KW"/>
</dbReference>
<comment type="caution">
    <text evidence="3">The sequence shown here is derived from an EMBL/GenBank/DDBJ whole genome shotgun (WGS) entry which is preliminary data.</text>
</comment>
<dbReference type="SUPFAM" id="SSF51735">
    <property type="entry name" value="NAD(P)-binding Rossmann-fold domains"/>
    <property type="match status" value="1"/>
</dbReference>
<dbReference type="InterPro" id="IPR036291">
    <property type="entry name" value="NAD(P)-bd_dom_sf"/>
</dbReference>
<dbReference type="InterPro" id="IPR002347">
    <property type="entry name" value="SDR_fam"/>
</dbReference>
<evidence type="ECO:0000259" key="2">
    <source>
        <dbReference type="SMART" id="SM00822"/>
    </source>
</evidence>
<proteinExistence type="inferred from homology"/>
<gene>
    <name evidence="3" type="ORF">V5F32_11290</name>
</gene>
<evidence type="ECO:0000313" key="3">
    <source>
        <dbReference type="EMBL" id="MFG1372750.1"/>
    </source>
</evidence>
<dbReference type="InterPro" id="IPR057326">
    <property type="entry name" value="KR_dom"/>
</dbReference>
<dbReference type="PANTHER" id="PTHR42760">
    <property type="entry name" value="SHORT-CHAIN DEHYDROGENASES/REDUCTASES FAMILY MEMBER"/>
    <property type="match status" value="1"/>
</dbReference>
<dbReference type="Proteomes" id="UP001604002">
    <property type="component" value="Unassembled WGS sequence"/>
</dbReference>
<keyword evidence="4" id="KW-1185">Reference proteome</keyword>
<evidence type="ECO:0000313" key="4">
    <source>
        <dbReference type="Proteomes" id="UP001604002"/>
    </source>
</evidence>